<evidence type="ECO:0000313" key="2">
    <source>
        <dbReference type="Proteomes" id="UP000184267"/>
    </source>
</evidence>
<reference evidence="1 2" key="1">
    <citation type="submission" date="2016-10" db="EMBL/GenBank/DDBJ databases">
        <title>Genome sequence of the basidiomycete white-rot fungus Trametes pubescens.</title>
        <authorList>
            <person name="Makela M.R."/>
            <person name="Granchi Z."/>
            <person name="Peng M."/>
            <person name="De Vries R.P."/>
            <person name="Grigoriev I."/>
            <person name="Riley R."/>
            <person name="Hilden K."/>
        </authorList>
    </citation>
    <scope>NUCLEOTIDE SEQUENCE [LARGE SCALE GENOMIC DNA]</scope>
    <source>
        <strain evidence="1 2">FBCC735</strain>
    </source>
</reference>
<dbReference type="AlphaFoldDB" id="A0A1M2VDK0"/>
<evidence type="ECO:0000313" key="1">
    <source>
        <dbReference type="EMBL" id="OJT05613.1"/>
    </source>
</evidence>
<accession>A0A1M2VDK0</accession>
<sequence>MPAGERMLRAETHVKPLSVLSTEQEADIRPSTHRALVQTAFRPFDSNKAASDFKFDEEAHLRPVSTGARTYQGSTLLKDHPLIARSFATDVPVGALRVGRIGGHTVREGMVARPFGVTVHDVLAAIYAEYVARA</sequence>
<dbReference type="OrthoDB" id="2741479at2759"/>
<comment type="caution">
    <text evidence="1">The sequence shown here is derived from an EMBL/GenBank/DDBJ whole genome shotgun (WGS) entry which is preliminary data.</text>
</comment>
<dbReference type="EMBL" id="MNAD01001415">
    <property type="protein sequence ID" value="OJT05613.1"/>
    <property type="molecule type" value="Genomic_DNA"/>
</dbReference>
<gene>
    <name evidence="1" type="ORF">TRAPUB_3536</name>
</gene>
<proteinExistence type="predicted"/>
<protein>
    <submittedName>
        <fullName evidence="1">Uncharacterized protein</fullName>
    </submittedName>
</protein>
<keyword evidence="2" id="KW-1185">Reference proteome</keyword>
<name>A0A1M2VDK0_TRAPU</name>
<dbReference type="Proteomes" id="UP000184267">
    <property type="component" value="Unassembled WGS sequence"/>
</dbReference>
<organism evidence="1 2">
    <name type="scientific">Trametes pubescens</name>
    <name type="common">White-rot fungus</name>
    <dbReference type="NCBI Taxonomy" id="154538"/>
    <lineage>
        <taxon>Eukaryota</taxon>
        <taxon>Fungi</taxon>
        <taxon>Dikarya</taxon>
        <taxon>Basidiomycota</taxon>
        <taxon>Agaricomycotina</taxon>
        <taxon>Agaricomycetes</taxon>
        <taxon>Polyporales</taxon>
        <taxon>Polyporaceae</taxon>
        <taxon>Trametes</taxon>
    </lineage>
</organism>